<keyword evidence="2" id="KW-1003">Cell membrane</keyword>
<feature type="transmembrane region" description="Helical" evidence="6">
    <location>
        <begin position="296"/>
        <end position="315"/>
    </location>
</feature>
<organism evidence="8 9">
    <name type="scientific">Occallatibacter riparius</name>
    <dbReference type="NCBI Taxonomy" id="1002689"/>
    <lineage>
        <taxon>Bacteria</taxon>
        <taxon>Pseudomonadati</taxon>
        <taxon>Acidobacteriota</taxon>
        <taxon>Terriglobia</taxon>
        <taxon>Terriglobales</taxon>
        <taxon>Acidobacteriaceae</taxon>
        <taxon>Occallatibacter</taxon>
    </lineage>
</organism>
<sequence>MLMVILIFVAVFAVAAPILVWSSGAHNAGKKEKVAEVLDNALGKASGDEKHDPLSFRKADNSSNIPLLDRFLQQLDLIPRIAMLLRQADLKWTPGALVLMCAVAFAVPAYIVNFKTGILLIALGVGVATGLLPLAFVWFKRVQRFGKFEGQLPEALDLICSALRAGHSLSAALGLVTRECQDPLAGEFRLAFDEQNFGLDMRTALENLVKRVPLQDLKMAITAIIIQRESGGNLAEVLEKTAHMVRERFRLKKQVKVHTAQGRLTGLVLTILPVALGFGLWVINPDNESMLWHRPIGIKLLIGAGVSLVIGSAIIQKIVRLKV</sequence>
<evidence type="ECO:0000313" key="8">
    <source>
        <dbReference type="EMBL" id="UWZ83075.1"/>
    </source>
</evidence>
<dbReference type="InterPro" id="IPR018076">
    <property type="entry name" value="T2SS_GspF_dom"/>
</dbReference>
<dbReference type="Pfam" id="PF00482">
    <property type="entry name" value="T2SSF"/>
    <property type="match status" value="1"/>
</dbReference>
<evidence type="ECO:0000256" key="3">
    <source>
        <dbReference type="ARBA" id="ARBA00022692"/>
    </source>
</evidence>
<dbReference type="Proteomes" id="UP001059380">
    <property type="component" value="Chromosome"/>
</dbReference>
<evidence type="ECO:0000256" key="6">
    <source>
        <dbReference type="SAM" id="Phobius"/>
    </source>
</evidence>
<dbReference type="GO" id="GO:0005886">
    <property type="term" value="C:plasma membrane"/>
    <property type="evidence" value="ECO:0007669"/>
    <property type="project" value="UniProtKB-SubCell"/>
</dbReference>
<feature type="transmembrane region" description="Helical" evidence="6">
    <location>
        <begin position="92"/>
        <end position="112"/>
    </location>
</feature>
<evidence type="ECO:0000256" key="4">
    <source>
        <dbReference type="ARBA" id="ARBA00022989"/>
    </source>
</evidence>
<comment type="subcellular location">
    <subcellularLocation>
        <location evidence="1">Cell membrane</location>
        <topology evidence="1">Multi-pass membrane protein</topology>
    </subcellularLocation>
</comment>
<keyword evidence="5 6" id="KW-0472">Membrane</keyword>
<accession>A0A9J7BKF9</accession>
<dbReference type="InterPro" id="IPR042094">
    <property type="entry name" value="T2SS_GspF_sf"/>
</dbReference>
<dbReference type="RefSeq" id="WP_260792408.1">
    <property type="nucleotide sequence ID" value="NZ_CP093313.1"/>
</dbReference>
<keyword evidence="9" id="KW-1185">Reference proteome</keyword>
<proteinExistence type="predicted"/>
<gene>
    <name evidence="8" type="ORF">MOP44_21200</name>
</gene>
<evidence type="ECO:0000256" key="5">
    <source>
        <dbReference type="ARBA" id="ARBA00023136"/>
    </source>
</evidence>
<dbReference type="PANTHER" id="PTHR35007">
    <property type="entry name" value="INTEGRAL MEMBRANE PROTEIN-RELATED"/>
    <property type="match status" value="1"/>
</dbReference>
<feature type="transmembrane region" description="Helical" evidence="6">
    <location>
        <begin position="6"/>
        <end position="24"/>
    </location>
</feature>
<keyword evidence="3 6" id="KW-0812">Transmembrane</keyword>
<dbReference type="EMBL" id="CP093313">
    <property type="protein sequence ID" value="UWZ83075.1"/>
    <property type="molecule type" value="Genomic_DNA"/>
</dbReference>
<reference evidence="8" key="1">
    <citation type="submission" date="2021-04" db="EMBL/GenBank/DDBJ databases">
        <title>Phylogenetic analysis of Acidobacteriaceae.</title>
        <authorList>
            <person name="Qiu L."/>
            <person name="Zhang Q."/>
        </authorList>
    </citation>
    <scope>NUCLEOTIDE SEQUENCE</scope>
    <source>
        <strain evidence="8">DSM 25168</strain>
    </source>
</reference>
<evidence type="ECO:0000313" key="9">
    <source>
        <dbReference type="Proteomes" id="UP001059380"/>
    </source>
</evidence>
<dbReference type="AlphaFoldDB" id="A0A9J7BKF9"/>
<dbReference type="PANTHER" id="PTHR35007:SF1">
    <property type="entry name" value="PILUS ASSEMBLY PROTEIN"/>
    <property type="match status" value="1"/>
</dbReference>
<feature type="transmembrane region" description="Helical" evidence="6">
    <location>
        <begin position="264"/>
        <end position="284"/>
    </location>
</feature>
<dbReference type="KEGG" id="orp:MOP44_21200"/>
<evidence type="ECO:0000256" key="1">
    <source>
        <dbReference type="ARBA" id="ARBA00004651"/>
    </source>
</evidence>
<keyword evidence="4 6" id="KW-1133">Transmembrane helix</keyword>
<name>A0A9J7BKF9_9BACT</name>
<feature type="transmembrane region" description="Helical" evidence="6">
    <location>
        <begin position="118"/>
        <end position="139"/>
    </location>
</feature>
<protein>
    <submittedName>
        <fullName evidence="8">Type II secretion system F family protein</fullName>
    </submittedName>
</protein>
<dbReference type="Gene3D" id="1.20.81.30">
    <property type="entry name" value="Type II secretion system (T2SS), domain F"/>
    <property type="match status" value="1"/>
</dbReference>
<evidence type="ECO:0000259" key="7">
    <source>
        <dbReference type="Pfam" id="PF00482"/>
    </source>
</evidence>
<evidence type="ECO:0000256" key="2">
    <source>
        <dbReference type="ARBA" id="ARBA00022475"/>
    </source>
</evidence>
<feature type="domain" description="Type II secretion system protein GspF" evidence="7">
    <location>
        <begin position="156"/>
        <end position="276"/>
    </location>
</feature>